<reference evidence="1 2" key="1">
    <citation type="submission" date="2019-01" db="EMBL/GenBank/DDBJ databases">
        <title>Sequencing of cultivated peanut Arachis hypogaea provides insights into genome evolution and oil improvement.</title>
        <authorList>
            <person name="Chen X."/>
        </authorList>
    </citation>
    <scope>NUCLEOTIDE SEQUENCE [LARGE SCALE GENOMIC DNA]</scope>
    <source>
        <strain evidence="2">cv. Fuhuasheng</strain>
        <tissue evidence="1">Leaves</tissue>
    </source>
</reference>
<name>A0A445ASD8_ARAHY</name>
<organism evidence="1 2">
    <name type="scientific">Arachis hypogaea</name>
    <name type="common">Peanut</name>
    <dbReference type="NCBI Taxonomy" id="3818"/>
    <lineage>
        <taxon>Eukaryota</taxon>
        <taxon>Viridiplantae</taxon>
        <taxon>Streptophyta</taxon>
        <taxon>Embryophyta</taxon>
        <taxon>Tracheophyta</taxon>
        <taxon>Spermatophyta</taxon>
        <taxon>Magnoliopsida</taxon>
        <taxon>eudicotyledons</taxon>
        <taxon>Gunneridae</taxon>
        <taxon>Pentapetalae</taxon>
        <taxon>rosids</taxon>
        <taxon>fabids</taxon>
        <taxon>Fabales</taxon>
        <taxon>Fabaceae</taxon>
        <taxon>Papilionoideae</taxon>
        <taxon>50 kb inversion clade</taxon>
        <taxon>dalbergioids sensu lato</taxon>
        <taxon>Dalbergieae</taxon>
        <taxon>Pterocarpus clade</taxon>
        <taxon>Arachis</taxon>
    </lineage>
</organism>
<proteinExistence type="predicted"/>
<sequence>MEESDFLVGCGSIKFAKEMGSVSRFSLLQHALNVASDLIPLNAHTNIFDKVPFSHASYNSASSTIMNSSIKVGYEIYAPNLQYLKRFDFSYFMKASDWNANIVLTDMKIIIGKNLFTKHYI</sequence>
<accession>A0A445ASD8</accession>
<dbReference type="AlphaFoldDB" id="A0A445ASD8"/>
<keyword evidence="2" id="KW-1185">Reference proteome</keyword>
<gene>
    <name evidence="1" type="ORF">Ahy_B01g053756</name>
</gene>
<dbReference type="Proteomes" id="UP000289738">
    <property type="component" value="Chromosome B01"/>
</dbReference>
<protein>
    <submittedName>
        <fullName evidence="1">Uncharacterized protein</fullName>
    </submittedName>
</protein>
<comment type="caution">
    <text evidence="1">The sequence shown here is derived from an EMBL/GenBank/DDBJ whole genome shotgun (WGS) entry which is preliminary data.</text>
</comment>
<evidence type="ECO:0000313" key="2">
    <source>
        <dbReference type="Proteomes" id="UP000289738"/>
    </source>
</evidence>
<dbReference type="SUPFAM" id="SSF158694">
    <property type="entry name" value="UraD-Like"/>
    <property type="match status" value="1"/>
</dbReference>
<dbReference type="InterPro" id="IPR036778">
    <property type="entry name" value="OHCU_decarboxylase_sf"/>
</dbReference>
<evidence type="ECO:0000313" key="1">
    <source>
        <dbReference type="EMBL" id="RYR29358.1"/>
    </source>
</evidence>
<dbReference type="EMBL" id="SDMP01000011">
    <property type="protein sequence ID" value="RYR29358.1"/>
    <property type="molecule type" value="Genomic_DNA"/>
</dbReference>